<dbReference type="CDD" id="cd07377">
    <property type="entry name" value="WHTH_GntR"/>
    <property type="match status" value="1"/>
</dbReference>
<dbReference type="PRINTS" id="PR00035">
    <property type="entry name" value="HTHGNTR"/>
</dbReference>
<dbReference type="InterPro" id="IPR028978">
    <property type="entry name" value="Chorismate_lyase_/UTRA_dom_sf"/>
</dbReference>
<dbReference type="EMBL" id="CP117268">
    <property type="protein sequence ID" value="WFS25922.1"/>
    <property type="molecule type" value="Genomic_DNA"/>
</dbReference>
<evidence type="ECO:0000256" key="3">
    <source>
        <dbReference type="ARBA" id="ARBA00023163"/>
    </source>
</evidence>
<evidence type="ECO:0000313" key="6">
    <source>
        <dbReference type="Proteomes" id="UP000318939"/>
    </source>
</evidence>
<dbReference type="InterPro" id="IPR011663">
    <property type="entry name" value="UTRA"/>
</dbReference>
<dbReference type="InterPro" id="IPR012702">
    <property type="entry name" value="CP_lyase_PhnF"/>
</dbReference>
<dbReference type="InterPro" id="IPR000524">
    <property type="entry name" value="Tscrpt_reg_HTH_GntR"/>
</dbReference>
<dbReference type="Gene3D" id="3.40.1410.10">
    <property type="entry name" value="Chorismate lyase-like"/>
    <property type="match status" value="1"/>
</dbReference>
<feature type="domain" description="HTH gntR-type" evidence="4">
    <location>
        <begin position="17"/>
        <end position="85"/>
    </location>
</feature>
<dbReference type="Pfam" id="PF07702">
    <property type="entry name" value="UTRA"/>
    <property type="match status" value="1"/>
</dbReference>
<dbReference type="Gene3D" id="1.10.10.10">
    <property type="entry name" value="Winged helix-like DNA-binding domain superfamily/Winged helix DNA-binding domain"/>
    <property type="match status" value="1"/>
</dbReference>
<dbReference type="PANTHER" id="PTHR44846:SF1">
    <property type="entry name" value="MANNOSYL-D-GLYCERATE TRANSPORT_METABOLISM SYSTEM REPRESSOR MNGR-RELATED"/>
    <property type="match status" value="1"/>
</dbReference>
<keyword evidence="6" id="KW-1185">Reference proteome</keyword>
<protein>
    <submittedName>
        <fullName evidence="5">Phosphonate metabolism transcriptional regulator PhnF</fullName>
    </submittedName>
</protein>
<keyword evidence="5" id="KW-0614">Plasmid</keyword>
<dbReference type="SUPFAM" id="SSF46785">
    <property type="entry name" value="Winged helix' DNA-binding domain"/>
    <property type="match status" value="1"/>
</dbReference>
<name>A0ABY8IQG9_9HYPH</name>
<evidence type="ECO:0000259" key="4">
    <source>
        <dbReference type="PROSITE" id="PS50949"/>
    </source>
</evidence>
<sequence>MTKGMGLIMSNAKSEKQPLWLQTAHKIRRRIEEGVLRPGERMPSSHQIAEEFAINRMTARRALAELEKDGLLRILHGNGTFVADAPIPYAIGTRVRFDQNLEAVGAVPERIVLRRWLEPATEEVAAQLALSIRAPLIVMEIGAYASGHPIGIGRRYCCATRFAGFAEIFEELGSISMALKQFDIDDFQRASTIVVARMPTTDECEFLRSSKSQPVLAYSAIDVAPADEPISYFTGCFSARAVEMHIFA</sequence>
<dbReference type="SMART" id="SM00866">
    <property type="entry name" value="UTRA"/>
    <property type="match status" value="1"/>
</dbReference>
<dbReference type="InterPro" id="IPR050679">
    <property type="entry name" value="Bact_HTH_transcr_reg"/>
</dbReference>
<accession>A0ABY8IQG9</accession>
<dbReference type="RefSeq" id="WP_142831148.1">
    <property type="nucleotide sequence ID" value="NZ_CP117268.1"/>
</dbReference>
<dbReference type="InterPro" id="IPR036388">
    <property type="entry name" value="WH-like_DNA-bd_sf"/>
</dbReference>
<dbReference type="SMART" id="SM00345">
    <property type="entry name" value="HTH_GNTR"/>
    <property type="match status" value="1"/>
</dbReference>
<keyword evidence="2" id="KW-0238">DNA-binding</keyword>
<evidence type="ECO:0000256" key="2">
    <source>
        <dbReference type="ARBA" id="ARBA00023125"/>
    </source>
</evidence>
<dbReference type="InterPro" id="IPR036390">
    <property type="entry name" value="WH_DNA-bd_sf"/>
</dbReference>
<geneLocation type="plasmid" evidence="5 6">
    <name>unnamed1</name>
</geneLocation>
<organism evidence="5 6">
    <name type="scientific">Rhizobium rhododendri</name>
    <dbReference type="NCBI Taxonomy" id="2506430"/>
    <lineage>
        <taxon>Bacteria</taxon>
        <taxon>Pseudomonadati</taxon>
        <taxon>Pseudomonadota</taxon>
        <taxon>Alphaproteobacteria</taxon>
        <taxon>Hyphomicrobiales</taxon>
        <taxon>Rhizobiaceae</taxon>
        <taxon>Rhizobium/Agrobacterium group</taxon>
        <taxon>Rhizobium</taxon>
    </lineage>
</organism>
<dbReference type="Pfam" id="PF00392">
    <property type="entry name" value="GntR"/>
    <property type="match status" value="1"/>
</dbReference>
<dbReference type="Proteomes" id="UP000318939">
    <property type="component" value="Plasmid unnamed1"/>
</dbReference>
<evidence type="ECO:0000256" key="1">
    <source>
        <dbReference type="ARBA" id="ARBA00023015"/>
    </source>
</evidence>
<reference evidence="5 6" key="2">
    <citation type="journal article" date="2023" name="MicrobiologyOpen">
        <title>Genomics of the tumorigenes clade of the family Rhizobiaceae and description of Rhizobium rhododendri sp. nov.</title>
        <authorList>
            <person name="Kuzmanovic N."/>
            <person name="diCenzo G.C."/>
            <person name="Bunk B."/>
            <person name="Sproeer C."/>
            <person name="Fruehling A."/>
            <person name="Neumann-Schaal M."/>
            <person name="Overmann J."/>
            <person name="Smalla K."/>
        </authorList>
    </citation>
    <scope>NUCLEOTIDE SEQUENCE [LARGE SCALE GENOMIC DNA]</scope>
    <source>
        <strain evidence="6">rho-6.2</strain>
        <plasmid evidence="5 6">unnamed1</plasmid>
    </source>
</reference>
<proteinExistence type="predicted"/>
<keyword evidence="1" id="KW-0805">Transcription regulation</keyword>
<gene>
    <name evidence="5" type="primary">phnF</name>
    <name evidence="5" type="ORF">PR018_20615</name>
</gene>
<evidence type="ECO:0000313" key="5">
    <source>
        <dbReference type="EMBL" id="WFS25922.1"/>
    </source>
</evidence>
<keyword evidence="3" id="KW-0804">Transcription</keyword>
<dbReference type="PROSITE" id="PS50949">
    <property type="entry name" value="HTH_GNTR"/>
    <property type="match status" value="1"/>
</dbReference>
<dbReference type="SUPFAM" id="SSF64288">
    <property type="entry name" value="Chorismate lyase-like"/>
    <property type="match status" value="1"/>
</dbReference>
<reference evidence="5 6" key="1">
    <citation type="journal article" date="2019" name="Phytopathology">
        <title>A Novel Group of Rhizobium tumorigenes-Like Agrobacteria Associated with Crown Gall Disease of Rhododendron and Blueberry.</title>
        <authorList>
            <person name="Kuzmanovic N."/>
            <person name="Behrens P."/>
            <person name="Idczak E."/>
            <person name="Wagner S."/>
            <person name="Gotz M."/>
            <person name="Sproer C."/>
            <person name="Bunk B."/>
            <person name="Overmann J."/>
            <person name="Smalla K."/>
        </authorList>
    </citation>
    <scope>NUCLEOTIDE SEQUENCE [LARGE SCALE GENOMIC DNA]</scope>
    <source>
        <strain evidence="6">rho-6.2</strain>
    </source>
</reference>
<dbReference type="NCBIfam" id="TIGR02325">
    <property type="entry name" value="C_P_lyase_phnF"/>
    <property type="match status" value="1"/>
</dbReference>
<dbReference type="PANTHER" id="PTHR44846">
    <property type="entry name" value="MANNOSYL-D-GLYCERATE TRANSPORT/METABOLISM SYSTEM REPRESSOR MNGR-RELATED"/>
    <property type="match status" value="1"/>
</dbReference>